<evidence type="ECO:0000313" key="2">
    <source>
        <dbReference type="EMBL" id="CAB4157967.1"/>
    </source>
</evidence>
<organism evidence="2">
    <name type="scientific">uncultured Caudovirales phage</name>
    <dbReference type="NCBI Taxonomy" id="2100421"/>
    <lineage>
        <taxon>Viruses</taxon>
        <taxon>Duplodnaviria</taxon>
        <taxon>Heunggongvirae</taxon>
        <taxon>Uroviricota</taxon>
        <taxon>Caudoviricetes</taxon>
        <taxon>Peduoviridae</taxon>
        <taxon>Maltschvirus</taxon>
        <taxon>Maltschvirus maltsch</taxon>
    </lineage>
</organism>
<dbReference type="EMBL" id="LR796665">
    <property type="protein sequence ID" value="CAB4157967.1"/>
    <property type="molecule type" value="Genomic_DNA"/>
</dbReference>
<reference evidence="2" key="1">
    <citation type="submission" date="2020-04" db="EMBL/GenBank/DDBJ databases">
        <authorList>
            <person name="Chiriac C."/>
            <person name="Salcher M."/>
            <person name="Ghai R."/>
            <person name="Kavagutti S V."/>
        </authorList>
    </citation>
    <scope>NUCLEOTIDE SEQUENCE</scope>
</reference>
<name>A0A6J5NGP4_9CAUD</name>
<accession>A0A6J5NGP4</accession>
<gene>
    <name evidence="1" type="ORF">UFOVP414_14</name>
    <name evidence="2" type="ORF">UFOVP687_42</name>
</gene>
<proteinExistence type="predicted"/>
<sequence length="51" mass="5783">MTTNEVAQLPWPLTCEIACRAMLLNITFDQAVQIAIRQYLEVTKGENNDKS</sequence>
<dbReference type="EMBL" id="LR796389">
    <property type="protein sequence ID" value="CAB4141361.1"/>
    <property type="molecule type" value="Genomic_DNA"/>
</dbReference>
<protein>
    <submittedName>
        <fullName evidence="2">Uncharacterized protein</fullName>
    </submittedName>
</protein>
<evidence type="ECO:0000313" key="1">
    <source>
        <dbReference type="EMBL" id="CAB4141361.1"/>
    </source>
</evidence>